<dbReference type="SUPFAM" id="SSF82866">
    <property type="entry name" value="Multidrug efflux transporter AcrB transmembrane domain"/>
    <property type="match status" value="2"/>
</dbReference>
<dbReference type="PANTHER" id="PTHR33406:SF13">
    <property type="entry name" value="MEMBRANE PROTEIN YDFJ"/>
    <property type="match status" value="1"/>
</dbReference>
<feature type="transmembrane region" description="Helical" evidence="8">
    <location>
        <begin position="17"/>
        <end position="36"/>
    </location>
</feature>
<organism evidence="10 11">
    <name type="scientific">Halosegnis rubeus</name>
    <dbReference type="NCBI Taxonomy" id="2212850"/>
    <lineage>
        <taxon>Archaea</taxon>
        <taxon>Methanobacteriati</taxon>
        <taxon>Methanobacteriota</taxon>
        <taxon>Stenosarchaea group</taxon>
        <taxon>Halobacteria</taxon>
        <taxon>Halobacteriales</taxon>
        <taxon>Natronomonadaceae</taxon>
        <taxon>Halosegnis</taxon>
    </lineage>
</organism>
<evidence type="ECO:0000256" key="2">
    <source>
        <dbReference type="ARBA" id="ARBA00022475"/>
    </source>
</evidence>
<dbReference type="InterPro" id="IPR050545">
    <property type="entry name" value="Mycobact_MmpL"/>
</dbReference>
<keyword evidence="5 8" id="KW-0472">Membrane</keyword>
<gene>
    <name evidence="10" type="ORF">DP108_12135</name>
</gene>
<feature type="transmembrane region" description="Helical" evidence="8">
    <location>
        <begin position="418"/>
        <end position="438"/>
    </location>
</feature>
<feature type="compositionally biased region" description="Low complexity" evidence="7">
    <location>
        <begin position="983"/>
        <end position="999"/>
    </location>
</feature>
<comment type="subcellular location">
    <subcellularLocation>
        <location evidence="1">Cell membrane</location>
        <topology evidence="1">Multi-pass membrane protein</topology>
    </subcellularLocation>
</comment>
<keyword evidence="6" id="KW-0175">Coiled coil</keyword>
<feature type="coiled-coil region" evidence="6">
    <location>
        <begin position="196"/>
        <end position="275"/>
    </location>
</feature>
<evidence type="ECO:0000313" key="11">
    <source>
        <dbReference type="Proteomes" id="UP000326207"/>
    </source>
</evidence>
<accession>A0A5N5U7D7</accession>
<dbReference type="Proteomes" id="UP000326207">
    <property type="component" value="Unassembled WGS sequence"/>
</dbReference>
<evidence type="ECO:0000256" key="6">
    <source>
        <dbReference type="SAM" id="Coils"/>
    </source>
</evidence>
<evidence type="ECO:0000256" key="7">
    <source>
        <dbReference type="SAM" id="MobiDB-lite"/>
    </source>
</evidence>
<dbReference type="InterPro" id="IPR004869">
    <property type="entry name" value="MMPL_dom"/>
</dbReference>
<dbReference type="EMBL" id="QMDY01000009">
    <property type="protein sequence ID" value="KAB7514515.1"/>
    <property type="molecule type" value="Genomic_DNA"/>
</dbReference>
<feature type="transmembrane region" description="Helical" evidence="8">
    <location>
        <begin position="868"/>
        <end position="888"/>
    </location>
</feature>
<evidence type="ECO:0000313" key="10">
    <source>
        <dbReference type="EMBL" id="KAB7514515.1"/>
    </source>
</evidence>
<keyword evidence="2" id="KW-1003">Cell membrane</keyword>
<evidence type="ECO:0000256" key="5">
    <source>
        <dbReference type="ARBA" id="ARBA00023136"/>
    </source>
</evidence>
<evidence type="ECO:0000256" key="4">
    <source>
        <dbReference type="ARBA" id="ARBA00022989"/>
    </source>
</evidence>
<feature type="transmembrane region" description="Helical" evidence="8">
    <location>
        <begin position="392"/>
        <end position="411"/>
    </location>
</feature>
<dbReference type="Pfam" id="PF03176">
    <property type="entry name" value="MMPL"/>
    <property type="match status" value="2"/>
</dbReference>
<dbReference type="AlphaFoldDB" id="A0A5N5U7D7"/>
<feature type="domain" description="SSD" evidence="9">
    <location>
        <begin position="418"/>
        <end position="543"/>
    </location>
</feature>
<dbReference type="PROSITE" id="PS50156">
    <property type="entry name" value="SSD"/>
    <property type="match status" value="2"/>
</dbReference>
<keyword evidence="3 8" id="KW-0812">Transmembrane</keyword>
<feature type="domain" description="SSD" evidence="9">
    <location>
        <begin position="807"/>
        <end position="967"/>
    </location>
</feature>
<dbReference type="GO" id="GO:0005886">
    <property type="term" value="C:plasma membrane"/>
    <property type="evidence" value="ECO:0007669"/>
    <property type="project" value="UniProtKB-SubCell"/>
</dbReference>
<feature type="transmembrane region" description="Helical" evidence="8">
    <location>
        <begin position="444"/>
        <end position="463"/>
    </location>
</feature>
<reference evidence="10 11" key="1">
    <citation type="submission" date="2019-10" db="EMBL/GenBank/DDBJ databases">
        <title>Unraveling microbial dark matter from salterns through culturing: the case of the genus Halosegnis.</title>
        <authorList>
            <person name="Duran-Viseras A."/>
            <person name="Andrei A.-S."/>
            <person name="Vera-Gargallo B."/>
            <person name="Ghai R."/>
            <person name="Sanchez-Porro C."/>
            <person name="Ventosa A."/>
        </authorList>
    </citation>
    <scope>NUCLEOTIDE SEQUENCE [LARGE SCALE GENOMIC DNA]</scope>
    <source>
        <strain evidence="10 11">F19-13</strain>
    </source>
</reference>
<feature type="region of interest" description="Disordered" evidence="7">
    <location>
        <begin position="982"/>
        <end position="1010"/>
    </location>
</feature>
<name>A0A5N5U7D7_9EURY</name>
<evidence type="ECO:0000256" key="8">
    <source>
        <dbReference type="SAM" id="Phobius"/>
    </source>
</evidence>
<dbReference type="InterPro" id="IPR000731">
    <property type="entry name" value="SSD"/>
</dbReference>
<protein>
    <submittedName>
        <fullName evidence="10">MMPL family transporter</fullName>
    </submittedName>
</protein>
<proteinExistence type="predicted"/>
<feature type="transmembrane region" description="Helical" evidence="8">
    <location>
        <begin position="942"/>
        <end position="961"/>
    </location>
</feature>
<feature type="transmembrane region" description="Helical" evidence="8">
    <location>
        <begin position="909"/>
        <end position="936"/>
    </location>
</feature>
<comment type="caution">
    <text evidence="10">The sequence shown here is derived from an EMBL/GenBank/DDBJ whole genome shotgun (WGS) entry which is preliminary data.</text>
</comment>
<feature type="transmembrane region" description="Helical" evidence="8">
    <location>
        <begin position="838"/>
        <end position="862"/>
    </location>
</feature>
<evidence type="ECO:0000259" key="9">
    <source>
        <dbReference type="PROSITE" id="PS50156"/>
    </source>
</evidence>
<evidence type="ECO:0000256" key="1">
    <source>
        <dbReference type="ARBA" id="ARBA00004651"/>
    </source>
</evidence>
<feature type="transmembrane region" description="Helical" evidence="8">
    <location>
        <begin position="581"/>
        <end position="600"/>
    </location>
</feature>
<feature type="transmembrane region" description="Helical" evidence="8">
    <location>
        <begin position="484"/>
        <end position="506"/>
    </location>
</feature>
<dbReference type="PANTHER" id="PTHR33406">
    <property type="entry name" value="MEMBRANE PROTEIN MJ1562-RELATED"/>
    <property type="match status" value="1"/>
</dbReference>
<keyword evidence="4 8" id="KW-1133">Transmembrane helix</keyword>
<dbReference type="Gene3D" id="1.20.1640.10">
    <property type="entry name" value="Multidrug efflux transporter AcrB transmembrane domain"/>
    <property type="match status" value="2"/>
</dbReference>
<sequence length="1160" mass="123114">MSAVDRIVDGILDHSRAVIAVMLLLTVVIGAGAPMVEQTSSLDQFQTDSEAGEKLEYLEENFQTGDENTTSAQIIIRDDNVLDRESLLGSIAYQQTLRANAMINETLTDSTPTVGISNIVAITAISQEEGRDVQQLATEFRQLNQTVTEERAAIEARNETLTETTGLLREQLTFLRENPNADPAAAFEEVRANTPVEFTEEDSQTFEQAAQQLRQAETQEEAQQAYTLGTQGVLSDQYERLSARGEELEATAAELESVGEQLQTEREQLQDAQNATLAEQYQQLESMNGSEVESTVATVLGDGDGSGGANTRALGFMPTDFDTGSTSAEATMLLVTQSSNAPAGNNAAASDAVIDAQLAMQDLGESAEGGEYLIFGAGIISDEINSSMTDSLLIVGPLALIFVIIALVIAYRDVLDILLGLLGIGGVLAWTFGFMGWADISFNQLMIAVPVLLIGLSIDYAIHIFMRHREERGDDDTPRGSMRVALAGVGIALVYVTATTVIGFLSNLTSPIPPIRDFGVVSAFGITAALAIFGILMPAVKAELDEALEARGIDRRKRAFGTGGGRFSSVLSVGATAARRAPYLVLVVVLLVSAGGAYGATQVDTSFSQEDFLAEEPADWMKDLPEPFAPGEYTAKSNLEYVNENFIREDSQAQILVEGDVTADTVLERVDTAERSAANKGVTQTLSNGDPDATTPLSVMRDVAATDEAFAETFESADTDGDEVPDRNVAGVYDALYEAAPDEAESVIYQTDDGEYEALRLVISVQGGAGGDAIQTQIGEVATELDGDGLESTATGSAILNKIVQDELLDTVINSLIITLAATFIFLMAAYRITEGSATLGAVTLLPVAFTVTWILGTMYLLDISFNVLTGMITSLTVGLGVAYSIHLSERYNQELARTGDVWESMERAVTGTGGALLGSAATTIGGFGVLVFAILPPLQQFGLITGMTILYAFLASVLVLPSLLAIWTRFVGPADVDDDSAGDAATTAAAEQTATGERAGTRETERTVAAPGDSVPVTVSVTGLGGRSVVHERSDAPVTFRDATPVPVDTATADGSLYVAVESDAATVEYAVEIPADATDGASFDIEGEVLAGDDTTAIEGAMTIQVIPDLFERITVAGEVSDADLRRAADQYESGELSETQMDRIHRAWVRGELDEEQ</sequence>
<feature type="transmembrane region" description="Helical" evidence="8">
    <location>
        <begin position="812"/>
        <end position="831"/>
    </location>
</feature>
<evidence type="ECO:0000256" key="3">
    <source>
        <dbReference type="ARBA" id="ARBA00022692"/>
    </source>
</evidence>
<feature type="transmembrane region" description="Helical" evidence="8">
    <location>
        <begin position="518"/>
        <end position="540"/>
    </location>
</feature>
<dbReference type="RefSeq" id="WP_152156358.1">
    <property type="nucleotide sequence ID" value="NZ_QMDY01000009.1"/>
</dbReference>